<gene>
    <name evidence="2" type="ORF">FYJ24_10805</name>
</gene>
<protein>
    <submittedName>
        <fullName evidence="2">DUF2992 family protein</fullName>
    </submittedName>
</protein>
<dbReference type="InterPro" id="IPR016787">
    <property type="entry name" value="UCP021328"/>
</dbReference>
<evidence type="ECO:0000313" key="2">
    <source>
        <dbReference type="EMBL" id="MSS85234.1"/>
    </source>
</evidence>
<feature type="compositionally biased region" description="Basic residues" evidence="1">
    <location>
        <begin position="130"/>
        <end position="143"/>
    </location>
</feature>
<proteinExistence type="predicted"/>
<name>A0A6N7VTZ0_9ACTO</name>
<feature type="region of interest" description="Disordered" evidence="1">
    <location>
        <begin position="111"/>
        <end position="143"/>
    </location>
</feature>
<organism evidence="2 3">
    <name type="scientific">Scrofimicrobium canadense</name>
    <dbReference type="NCBI Taxonomy" id="2652290"/>
    <lineage>
        <taxon>Bacteria</taxon>
        <taxon>Bacillati</taxon>
        <taxon>Actinomycetota</taxon>
        <taxon>Actinomycetes</taxon>
        <taxon>Actinomycetales</taxon>
        <taxon>Actinomycetaceae</taxon>
        <taxon>Scrofimicrobium</taxon>
    </lineage>
</organism>
<reference evidence="2 3" key="1">
    <citation type="submission" date="2019-08" db="EMBL/GenBank/DDBJ databases">
        <title>In-depth cultivation of the pig gut microbiome towards novel bacterial diversity and tailored functional studies.</title>
        <authorList>
            <person name="Wylensek D."/>
            <person name="Hitch T.C.A."/>
            <person name="Clavel T."/>
        </authorList>
    </citation>
    <scope>NUCLEOTIDE SEQUENCE [LARGE SCALE GENOMIC DNA]</scope>
    <source>
        <strain evidence="2 3">WB03_NA08</strain>
    </source>
</reference>
<comment type="caution">
    <text evidence="2">The sequence shown here is derived from an EMBL/GenBank/DDBJ whole genome shotgun (WGS) entry which is preliminary data.</text>
</comment>
<keyword evidence="3" id="KW-1185">Reference proteome</keyword>
<evidence type="ECO:0000256" key="1">
    <source>
        <dbReference type="SAM" id="MobiDB-lite"/>
    </source>
</evidence>
<evidence type="ECO:0000313" key="3">
    <source>
        <dbReference type="Proteomes" id="UP000470875"/>
    </source>
</evidence>
<dbReference type="Proteomes" id="UP000470875">
    <property type="component" value="Unassembled WGS sequence"/>
</dbReference>
<accession>A0A6N7VTZ0</accession>
<dbReference type="EMBL" id="VULO01000014">
    <property type="protein sequence ID" value="MSS85234.1"/>
    <property type="molecule type" value="Genomic_DNA"/>
</dbReference>
<dbReference type="RefSeq" id="WP_154546310.1">
    <property type="nucleotide sequence ID" value="NZ_VULO01000014.1"/>
</dbReference>
<sequence>MKSAFTLFFDGSRWVGVYEVHYADGTVQAAQHIFGIEPTDAQLWQWMVNHGVELIARAHDAPRISPHVRERSKRALNPKKLARIAAKEAATPRASTAAQEALADVRDELKCRAKTKRSRRRQEQAEQRYQKRTAKRKQKHRGR</sequence>
<dbReference type="Pfam" id="PF11208">
    <property type="entry name" value="DUF2992"/>
    <property type="match status" value="1"/>
</dbReference>
<dbReference type="AlphaFoldDB" id="A0A6N7VTZ0"/>